<dbReference type="Proteomes" id="UP001107558">
    <property type="component" value="Chromosome 2"/>
</dbReference>
<sequence>MSFNIQNNPFPNWQEVATGAQPQMYQPLPTLPLTQSHHIFAYTQSSGCSPMVISPHNNQFGMHSPQMQVSPDCYSANDNQFQYSMITNFPKDYMTPTRFQHQGIFRHKPSPLKSTVINPVKRQRSIEDERLLADQESKGIKGIQIDSVFYDLQRFAYEGCTFAEQIAQIYCKRPCFKKIDLLLSRLKNDLSMYHNILSNVNSQGTAWAIKDFTFAYSRIINAWVILRGYVYDQTEGLDNLRSDFDEDYLESFAEWQSATLRMMKSLMRTVENLNTSAQYKSGVGDGIRKESLFKSEDKKTYSNEFLETFQKTLFTPQCAPNSEEIQIRNHHSRAYFRAGVLKPLMIDAKRLSNMTLYDDLATPSPGSAFNTATPSPNDDCFNWWSPVCDNESALPSNDSDRLYNRGKSAPILNTPENPFDFTVGSRAKKTLIDQFNSVKDESK</sequence>
<evidence type="ECO:0000313" key="2">
    <source>
        <dbReference type="Proteomes" id="UP001107558"/>
    </source>
</evidence>
<dbReference type="AlphaFoldDB" id="A0A9J6BZ87"/>
<dbReference type="EMBL" id="JADBJN010000002">
    <property type="protein sequence ID" value="KAG5674877.1"/>
    <property type="molecule type" value="Genomic_DNA"/>
</dbReference>
<organism evidence="1 2">
    <name type="scientific">Polypedilum vanderplanki</name>
    <name type="common">Sleeping chironomid midge</name>
    <dbReference type="NCBI Taxonomy" id="319348"/>
    <lineage>
        <taxon>Eukaryota</taxon>
        <taxon>Metazoa</taxon>
        <taxon>Ecdysozoa</taxon>
        <taxon>Arthropoda</taxon>
        <taxon>Hexapoda</taxon>
        <taxon>Insecta</taxon>
        <taxon>Pterygota</taxon>
        <taxon>Neoptera</taxon>
        <taxon>Endopterygota</taxon>
        <taxon>Diptera</taxon>
        <taxon>Nematocera</taxon>
        <taxon>Chironomoidea</taxon>
        <taxon>Chironomidae</taxon>
        <taxon>Chironominae</taxon>
        <taxon>Polypedilum</taxon>
        <taxon>Polypedilum</taxon>
    </lineage>
</organism>
<protein>
    <submittedName>
        <fullName evidence="1">Uncharacterized protein</fullName>
    </submittedName>
</protein>
<proteinExistence type="predicted"/>
<evidence type="ECO:0000313" key="1">
    <source>
        <dbReference type="EMBL" id="KAG5674877.1"/>
    </source>
</evidence>
<name>A0A9J6BZ87_POLVA</name>
<dbReference type="OrthoDB" id="1742084at2759"/>
<accession>A0A9J6BZ87</accession>
<keyword evidence="2" id="KW-1185">Reference proteome</keyword>
<comment type="caution">
    <text evidence="1">The sequence shown here is derived from an EMBL/GenBank/DDBJ whole genome shotgun (WGS) entry which is preliminary data.</text>
</comment>
<reference evidence="1" key="1">
    <citation type="submission" date="2021-03" db="EMBL/GenBank/DDBJ databases">
        <title>Chromosome level genome of the anhydrobiotic midge Polypedilum vanderplanki.</title>
        <authorList>
            <person name="Yoshida Y."/>
            <person name="Kikawada T."/>
            <person name="Gusev O."/>
        </authorList>
    </citation>
    <scope>NUCLEOTIDE SEQUENCE</scope>
    <source>
        <strain evidence="1">NIAS01</strain>
        <tissue evidence="1">Whole body or cell culture</tissue>
    </source>
</reference>
<gene>
    <name evidence="1" type="ORF">PVAND_004822</name>
</gene>